<dbReference type="InterPro" id="IPR006896">
    <property type="entry name" value="Sec23/24_trunk_dom"/>
</dbReference>
<keyword evidence="9 10" id="KW-0968">Cytoplasmic vesicle</keyword>
<dbReference type="InterPro" id="IPR006895">
    <property type="entry name" value="Znf_Sec23_Sec24"/>
</dbReference>
<feature type="domain" description="Zinc finger Sec23/Sec24-type" evidence="12">
    <location>
        <begin position="60"/>
        <end position="100"/>
    </location>
</feature>
<dbReference type="Proteomes" id="UP001187531">
    <property type="component" value="Unassembled WGS sequence"/>
</dbReference>
<evidence type="ECO:0000313" key="14">
    <source>
        <dbReference type="EMBL" id="KAK2728030.1"/>
    </source>
</evidence>
<dbReference type="InterPro" id="IPR036465">
    <property type="entry name" value="vWFA_dom_sf"/>
</dbReference>
<dbReference type="Pfam" id="PF04811">
    <property type="entry name" value="Sec23_trunk"/>
    <property type="match status" value="1"/>
</dbReference>
<dbReference type="EMBL" id="JAVRJZ010000001">
    <property type="protein sequence ID" value="KAK2728030.1"/>
    <property type="molecule type" value="Genomic_DNA"/>
</dbReference>
<evidence type="ECO:0000256" key="7">
    <source>
        <dbReference type="ARBA" id="ARBA00022927"/>
    </source>
</evidence>
<evidence type="ECO:0000256" key="9">
    <source>
        <dbReference type="ARBA" id="ARBA00023329"/>
    </source>
</evidence>
<name>A0AA88IG27_ARTSF</name>
<dbReference type="InterPro" id="IPR036174">
    <property type="entry name" value="Znf_Sec23_Sec24_sf"/>
</dbReference>
<evidence type="ECO:0000256" key="4">
    <source>
        <dbReference type="ARBA" id="ARBA00022824"/>
    </source>
</evidence>
<evidence type="ECO:0000259" key="13">
    <source>
        <dbReference type="Pfam" id="PF04811"/>
    </source>
</evidence>
<evidence type="ECO:0000256" key="1">
    <source>
        <dbReference type="ARBA" id="ARBA00009210"/>
    </source>
</evidence>
<evidence type="ECO:0000256" key="8">
    <source>
        <dbReference type="ARBA" id="ARBA00023136"/>
    </source>
</evidence>
<evidence type="ECO:0000313" key="15">
    <source>
        <dbReference type="Proteomes" id="UP001187531"/>
    </source>
</evidence>
<dbReference type="SUPFAM" id="SSF53300">
    <property type="entry name" value="vWA-like"/>
    <property type="match status" value="1"/>
</dbReference>
<proteinExistence type="inferred from homology"/>
<keyword evidence="5 10" id="KW-0862">Zinc</keyword>
<feature type="domain" description="Sec23/Sec24 trunk" evidence="13">
    <location>
        <begin position="131"/>
        <end position="206"/>
    </location>
</feature>
<dbReference type="PANTHER" id="PTHR11141">
    <property type="entry name" value="PROTEIN TRANSPORT PROTEIN SEC23"/>
    <property type="match status" value="1"/>
</dbReference>
<dbReference type="Gene3D" id="3.40.50.410">
    <property type="entry name" value="von Willebrand factor, type A domain"/>
    <property type="match status" value="1"/>
</dbReference>
<keyword evidence="7 10" id="KW-0653">Protein transport</keyword>
<dbReference type="Pfam" id="PF04810">
    <property type="entry name" value="zf-Sec23_Sec24"/>
    <property type="match status" value="1"/>
</dbReference>
<dbReference type="GO" id="GO:0090110">
    <property type="term" value="P:COPII-coated vesicle cargo loading"/>
    <property type="evidence" value="ECO:0007669"/>
    <property type="project" value="TreeGrafter"/>
</dbReference>
<comment type="similarity">
    <text evidence="1 10">Belongs to the SEC23/SEC24 family. SEC23 subfamily.</text>
</comment>
<dbReference type="SUPFAM" id="SSF81995">
    <property type="entry name" value="beta-sandwich domain of Sec23/24"/>
    <property type="match status" value="1"/>
</dbReference>
<evidence type="ECO:0000256" key="3">
    <source>
        <dbReference type="ARBA" id="ARBA00022723"/>
    </source>
</evidence>
<evidence type="ECO:0000256" key="11">
    <source>
        <dbReference type="SAM" id="MobiDB-lite"/>
    </source>
</evidence>
<comment type="caution">
    <text evidence="14">The sequence shown here is derived from an EMBL/GenBank/DDBJ whole genome shotgun (WGS) entry which is preliminary data.</text>
</comment>
<dbReference type="Gene3D" id="2.30.30.380">
    <property type="entry name" value="Zn-finger domain of Sec23/24"/>
    <property type="match status" value="1"/>
</dbReference>
<dbReference type="AlphaFoldDB" id="A0AA88IG27"/>
<protein>
    <recommendedName>
        <fullName evidence="10">Protein transport protein SEC23</fullName>
    </recommendedName>
</protein>
<dbReference type="InterPro" id="IPR037364">
    <property type="entry name" value="Sec23"/>
</dbReference>
<keyword evidence="6 10" id="KW-0931">ER-Golgi transport</keyword>
<dbReference type="PANTHER" id="PTHR11141:SF0">
    <property type="entry name" value="PROTEIN TRANSPORT PROTEIN SEC23"/>
    <property type="match status" value="1"/>
</dbReference>
<keyword evidence="15" id="KW-1185">Reference proteome</keyword>
<dbReference type="GO" id="GO:0005096">
    <property type="term" value="F:GTPase activator activity"/>
    <property type="evidence" value="ECO:0007669"/>
    <property type="project" value="TreeGrafter"/>
</dbReference>
<keyword evidence="3 10" id="KW-0479">Metal-binding</keyword>
<evidence type="ECO:0000256" key="10">
    <source>
        <dbReference type="RuleBase" id="RU365030"/>
    </source>
</evidence>
<evidence type="ECO:0000259" key="12">
    <source>
        <dbReference type="Pfam" id="PF04810"/>
    </source>
</evidence>
<sequence length="232" mass="26085">MMSQDVNSFFAENESRDGVRMSFNCWPTSWIEAVKLVLPLGVMYTPFKKMESGFVLPYKPVVCRTNNCKAMLNSLCNVDYRAKLWCCVICNQRNAFPASYAHASETEMPGELCQQSSTIEYSVLSGIKNIPPVFLYVVDTCIEPDELNALKRTLLESLHSLPPNSLCGLITFGKYVYVHEINPLVEKAYAFEGTKEYSSQDLLKLLNLDRQTAAPAPRPDYGVQGQSEPTNK</sequence>
<dbReference type="GO" id="GO:0006886">
    <property type="term" value="P:intracellular protein transport"/>
    <property type="evidence" value="ECO:0007669"/>
    <property type="project" value="InterPro"/>
</dbReference>
<keyword evidence="2 10" id="KW-0813">Transport</keyword>
<reference evidence="14" key="1">
    <citation type="submission" date="2023-07" db="EMBL/GenBank/DDBJ databases">
        <title>Chromosome-level genome assembly of Artemia franciscana.</title>
        <authorList>
            <person name="Jo E."/>
        </authorList>
    </citation>
    <scope>NUCLEOTIDE SEQUENCE</scope>
    <source>
        <tissue evidence="14">Whole body</tissue>
    </source>
</reference>
<evidence type="ECO:0000256" key="6">
    <source>
        <dbReference type="ARBA" id="ARBA00022892"/>
    </source>
</evidence>
<dbReference type="FunFam" id="2.30.30.380:FF:000001">
    <property type="entry name" value="Protein transport protein SEC23"/>
    <property type="match status" value="1"/>
</dbReference>
<dbReference type="GO" id="GO:0030127">
    <property type="term" value="C:COPII vesicle coat"/>
    <property type="evidence" value="ECO:0007669"/>
    <property type="project" value="InterPro"/>
</dbReference>
<keyword evidence="8 10" id="KW-0472">Membrane</keyword>
<feature type="region of interest" description="Disordered" evidence="11">
    <location>
        <begin position="213"/>
        <end position="232"/>
    </location>
</feature>
<keyword evidence="10" id="KW-0963">Cytoplasm</keyword>
<dbReference type="SUPFAM" id="SSF82919">
    <property type="entry name" value="Zn-finger domain of Sec23/24"/>
    <property type="match status" value="1"/>
</dbReference>
<keyword evidence="4 10" id="KW-0256">Endoplasmic reticulum</keyword>
<dbReference type="GO" id="GO:0005789">
    <property type="term" value="C:endoplasmic reticulum membrane"/>
    <property type="evidence" value="ECO:0007669"/>
    <property type="project" value="UniProtKB-SubCell"/>
</dbReference>
<dbReference type="GO" id="GO:0070971">
    <property type="term" value="C:endoplasmic reticulum exit site"/>
    <property type="evidence" value="ECO:0007669"/>
    <property type="project" value="TreeGrafter"/>
</dbReference>
<organism evidence="14 15">
    <name type="scientific">Artemia franciscana</name>
    <name type="common">Brine shrimp</name>
    <name type="synonym">Artemia sanfranciscana</name>
    <dbReference type="NCBI Taxonomy" id="6661"/>
    <lineage>
        <taxon>Eukaryota</taxon>
        <taxon>Metazoa</taxon>
        <taxon>Ecdysozoa</taxon>
        <taxon>Arthropoda</taxon>
        <taxon>Crustacea</taxon>
        <taxon>Branchiopoda</taxon>
        <taxon>Anostraca</taxon>
        <taxon>Artemiidae</taxon>
        <taxon>Artemia</taxon>
    </lineage>
</organism>
<evidence type="ECO:0000256" key="2">
    <source>
        <dbReference type="ARBA" id="ARBA00022448"/>
    </source>
</evidence>
<dbReference type="GO" id="GO:0008270">
    <property type="term" value="F:zinc ion binding"/>
    <property type="evidence" value="ECO:0007669"/>
    <property type="project" value="InterPro"/>
</dbReference>
<evidence type="ECO:0000256" key="5">
    <source>
        <dbReference type="ARBA" id="ARBA00022833"/>
    </source>
</evidence>
<comment type="subcellular location">
    <subcellularLocation>
        <location evidence="10">Cytoplasmic vesicle</location>
        <location evidence="10">COPII-coated vesicle membrane</location>
        <topology evidence="10">Peripheral membrane protein</topology>
        <orientation evidence="10">Cytoplasmic side</orientation>
    </subcellularLocation>
    <subcellularLocation>
        <location evidence="10">Endoplasmic reticulum membrane</location>
        <topology evidence="10">Peripheral membrane protein</topology>
        <orientation evidence="10">Cytoplasmic side</orientation>
    </subcellularLocation>
</comment>
<gene>
    <name evidence="14" type="ORF">QYM36_008490</name>
</gene>
<comment type="function">
    <text evidence="10">Component of the coat protein complex II (COPII) which promotes the formation of transport vesicles from the endoplasmic reticulum (ER). The coat has two main functions, the physical deformation of the endoplasmic reticulum membrane into vesicles and the selection of cargo molecules.</text>
</comment>
<accession>A0AA88IG27</accession>